<keyword evidence="1" id="KW-0472">Membrane</keyword>
<sequence length="138" mass="14800">MRHERGFSLIAALFVMIVVALAVIVMARLSADTSGAFSLSLQQARAYQAARAGIEWGIRKAVKDGSCASSASLTLDGGLAEFSGVRVSCEVRNYPARENGKTLRLYSLTAVAQNAASPSTRPDYAYRKLEARVETNAN</sequence>
<keyword evidence="1" id="KW-1133">Transmembrane helix</keyword>
<organism evidence="2 3">
    <name type="scientific">Stutzerimonas stutzeri</name>
    <name type="common">Pseudomonas stutzeri</name>
    <dbReference type="NCBI Taxonomy" id="316"/>
    <lineage>
        <taxon>Bacteria</taxon>
        <taxon>Pseudomonadati</taxon>
        <taxon>Pseudomonadota</taxon>
        <taxon>Gammaproteobacteria</taxon>
        <taxon>Pseudomonadales</taxon>
        <taxon>Pseudomonadaceae</taxon>
        <taxon>Stutzerimonas</taxon>
    </lineage>
</organism>
<proteinExistence type="predicted"/>
<comment type="caution">
    <text evidence="2">The sequence shown here is derived from an EMBL/GenBank/DDBJ whole genome shotgun (WGS) entry which is preliminary data.</text>
</comment>
<accession>A0A0D7DZH6</accession>
<dbReference type="Proteomes" id="UP000032439">
    <property type="component" value="Unassembled WGS sequence"/>
</dbReference>
<evidence type="ECO:0008006" key="4">
    <source>
        <dbReference type="Google" id="ProtNLM"/>
    </source>
</evidence>
<name>A0A0D7DZH6_STUST</name>
<keyword evidence="1" id="KW-0812">Transmembrane</keyword>
<dbReference type="PATRIC" id="fig|316.110.peg.2288"/>
<feature type="transmembrane region" description="Helical" evidence="1">
    <location>
        <begin position="7"/>
        <end position="29"/>
    </location>
</feature>
<gene>
    <name evidence="2" type="ORF">LO50_20000</name>
</gene>
<protein>
    <recommendedName>
        <fullName evidence="4">MSHA biogenesis protein MshP</fullName>
    </recommendedName>
</protein>
<dbReference type="AlphaFoldDB" id="A0A0D7DZH6"/>
<dbReference type="RefSeq" id="WP_014821215.1">
    <property type="nucleotide sequence ID" value="NZ_JXXD01000235.1"/>
</dbReference>
<reference evidence="2 3" key="1">
    <citation type="submission" date="2014-11" db="EMBL/GenBank/DDBJ databases">
        <title>Genomics and ecophysiology of heterotrophic nitrogen fixing bacteria isolated from estuarine surface water.</title>
        <authorList>
            <person name="Bentzon-Tilia M."/>
            <person name="Severin I."/>
            <person name="Hansen L.H."/>
            <person name="Riemann L."/>
        </authorList>
    </citation>
    <scope>NUCLEOTIDE SEQUENCE [LARGE SCALE GENOMIC DNA]</scope>
    <source>
        <strain evidence="2 3">BAL361</strain>
    </source>
</reference>
<evidence type="ECO:0000313" key="3">
    <source>
        <dbReference type="Proteomes" id="UP000032439"/>
    </source>
</evidence>
<evidence type="ECO:0000313" key="2">
    <source>
        <dbReference type="EMBL" id="KIZ33615.1"/>
    </source>
</evidence>
<evidence type="ECO:0000256" key="1">
    <source>
        <dbReference type="SAM" id="Phobius"/>
    </source>
</evidence>
<dbReference type="EMBL" id="JXXD01000235">
    <property type="protein sequence ID" value="KIZ33615.1"/>
    <property type="molecule type" value="Genomic_DNA"/>
</dbReference>